<evidence type="ECO:0000313" key="2">
    <source>
        <dbReference type="Proteomes" id="UP000234661"/>
    </source>
</evidence>
<dbReference type="AlphaFoldDB" id="A0A2J4YHS6"/>
<evidence type="ECO:0000313" key="1">
    <source>
        <dbReference type="EMBL" id="PLM50370.1"/>
    </source>
</evidence>
<gene>
    <name evidence="1" type="ORF">CWM85_31415</name>
</gene>
<dbReference type="EMBL" id="PIET01001488">
    <property type="protein sequence ID" value="PLM50370.1"/>
    <property type="molecule type" value="Genomic_DNA"/>
</dbReference>
<protein>
    <submittedName>
        <fullName evidence="1">Uncharacterized protein</fullName>
    </submittedName>
</protein>
<comment type="caution">
    <text evidence="1">The sequence shown here is derived from an EMBL/GenBank/DDBJ whole genome shotgun (WGS) entry which is preliminary data.</text>
</comment>
<name>A0A2J4YHS6_9ENTR</name>
<organism evidence="1 2">
    <name type="scientific">Klebsiella michiganensis</name>
    <dbReference type="NCBI Taxonomy" id="1134687"/>
    <lineage>
        <taxon>Bacteria</taxon>
        <taxon>Pseudomonadati</taxon>
        <taxon>Pseudomonadota</taxon>
        <taxon>Gammaproteobacteria</taxon>
        <taxon>Enterobacterales</taxon>
        <taxon>Enterobacteriaceae</taxon>
        <taxon>Klebsiella/Raoultella group</taxon>
        <taxon>Klebsiella</taxon>
    </lineage>
</organism>
<reference evidence="1 2" key="2">
    <citation type="submission" date="2018-01" db="EMBL/GenBank/DDBJ databases">
        <title>Genomic study of Klebsiella pneumoniae.</title>
        <authorList>
            <person name="Yang Y."/>
            <person name="Bicalho R."/>
        </authorList>
    </citation>
    <scope>NUCLEOTIDE SEQUENCE [LARGE SCALE GENOMIC DNA]</scope>
    <source>
        <strain evidence="1 2">A2</strain>
    </source>
</reference>
<sequence length="173" mass="18987">MFGMQKKADEQRIAASVALAEQMDSQESAFNAAQTDKEDRFQGFLNSSGYVFLGNYENGPFQFSARNQYIRYDNQYYRLNAATDVGFTTTGTDATSFANDVTHFVLMDGDTLRQDLGSSEMPGADIVMLGQKVTVQQAMDYLLNKGNAVRLSTYCLLSATENSAFAAALEGAK</sequence>
<proteinExistence type="predicted"/>
<accession>A0A2J4YHS6</accession>
<feature type="non-terminal residue" evidence="1">
    <location>
        <position position="173"/>
    </location>
</feature>
<reference evidence="1 2" key="1">
    <citation type="submission" date="2017-11" db="EMBL/GenBank/DDBJ databases">
        <authorList>
            <person name="Han C.G."/>
        </authorList>
    </citation>
    <scope>NUCLEOTIDE SEQUENCE [LARGE SCALE GENOMIC DNA]</scope>
    <source>
        <strain evidence="1 2">A2</strain>
    </source>
</reference>
<dbReference type="Proteomes" id="UP000234661">
    <property type="component" value="Unassembled WGS sequence"/>
</dbReference>